<dbReference type="EMBL" id="MU855667">
    <property type="protein sequence ID" value="KAK3900484.1"/>
    <property type="molecule type" value="Genomic_DNA"/>
</dbReference>
<dbReference type="PANTHER" id="PTHR24148">
    <property type="entry name" value="ANKYRIN REPEAT DOMAIN-CONTAINING PROTEIN 39 HOMOLOG-RELATED"/>
    <property type="match status" value="1"/>
</dbReference>
<reference evidence="2" key="1">
    <citation type="journal article" date="2023" name="Mol. Phylogenet. Evol.">
        <title>Genome-scale phylogeny and comparative genomics of the fungal order Sordariales.</title>
        <authorList>
            <person name="Hensen N."/>
            <person name="Bonometti L."/>
            <person name="Westerberg I."/>
            <person name="Brannstrom I.O."/>
            <person name="Guillou S."/>
            <person name="Cros-Aarteil S."/>
            <person name="Calhoun S."/>
            <person name="Haridas S."/>
            <person name="Kuo A."/>
            <person name="Mondo S."/>
            <person name="Pangilinan J."/>
            <person name="Riley R."/>
            <person name="LaButti K."/>
            <person name="Andreopoulos B."/>
            <person name="Lipzen A."/>
            <person name="Chen C."/>
            <person name="Yan M."/>
            <person name="Daum C."/>
            <person name="Ng V."/>
            <person name="Clum A."/>
            <person name="Steindorff A."/>
            <person name="Ohm R.A."/>
            <person name="Martin F."/>
            <person name="Silar P."/>
            <person name="Natvig D.O."/>
            <person name="Lalanne C."/>
            <person name="Gautier V."/>
            <person name="Ament-Velasquez S.L."/>
            <person name="Kruys A."/>
            <person name="Hutchinson M.I."/>
            <person name="Powell A.J."/>
            <person name="Barry K."/>
            <person name="Miller A.N."/>
            <person name="Grigoriev I.V."/>
            <person name="Debuchy R."/>
            <person name="Gladieux P."/>
            <person name="Hiltunen Thoren M."/>
            <person name="Johannesson H."/>
        </authorList>
    </citation>
    <scope>NUCLEOTIDE SEQUENCE</scope>
    <source>
        <strain evidence="2">CBS 103.79</strain>
    </source>
</reference>
<evidence type="ECO:0000313" key="3">
    <source>
        <dbReference type="Proteomes" id="UP001303889"/>
    </source>
</evidence>
<dbReference type="InterPro" id="IPR052895">
    <property type="entry name" value="HetReg/Transcr_Mod"/>
</dbReference>
<proteinExistence type="predicted"/>
<accession>A0AAN6RRU9</accession>
<dbReference type="AlphaFoldDB" id="A0AAN6RRU9"/>
<protein>
    <submittedName>
        <fullName evidence="2">Heterokaryon incompatibility protein</fullName>
    </submittedName>
</protein>
<sequence>MYLPPWIRTRGQLFASRTHKSTRKALVAVHEFCPQRAYVELTVPNARAVTAASFTTISRDQGWADSTEASYTWFEVAVHRPGGNMSDIWPIGIQRNRAANPRFAKATTRWDIETSESRPAAWLRSLRPGDVIQIIPKAAFVGWVNIVSKASIKIEYQPAGEVHDITLRHTSTAIPAEYYRPFEHAGEQIRLLIVKPGSYDDAIQASFAYTSLASPANQQTTETDFDALSYCWGDSPDRVDIHFETENHAATGLIRLSASVGRALRRLRSQHRPLRIWIDAVCINQQDHKERSQQVSIMGDIYSRAKAVHIWLDEEDNPGHGAALRITRDIHNVQRRVCPGGGKCSCRGAKHFISSKDIDAIKERALSYYDIMLDVFRLHMDAASSLGASSIKDPASSTWELMQTLLEHPWFQRVWVVQEAILSRNATFVHCGKETINWDELLMIAESLELTDPPQLRGRIRMPTVWKTLGGTRNLLPLLDVFLAALDMKATDQRDKVFALLALSRETCQAIPPSLRPDYSKDPMNVMADFTRWCIGQYRSLDVFSFIHCHPTRAWQRTLGDCQSATTERPTPWPASTWAIGTEGVSSWSTMTLLRQFPQFRAAADTVPDEKLLEQDRGALVLRLRGYKLGTITSLQHLPEPLIDPPSTIPPDPTTPTATHFTSVFHRMFDPAGTSGLWAHPGTSSMVDLKRPPSHPPDTFFGDHLRAHHYVSATDQSGRIIPHSHLPLPCLHACYFAASDGSRGLCPWTVREGDVVAVLHGGRVPYVLRPALPTDRGREGGMEYYLVGECFVDRADVMDGGVVMSKGGDASDGEPLVFVLV</sequence>
<name>A0AAN6RRU9_9PEZI</name>
<evidence type="ECO:0000313" key="2">
    <source>
        <dbReference type="EMBL" id="KAK3900484.1"/>
    </source>
</evidence>
<dbReference type="InterPro" id="IPR010730">
    <property type="entry name" value="HET"/>
</dbReference>
<dbReference type="Pfam" id="PF06985">
    <property type="entry name" value="HET"/>
    <property type="match status" value="1"/>
</dbReference>
<evidence type="ECO:0000259" key="1">
    <source>
        <dbReference type="Pfam" id="PF06985"/>
    </source>
</evidence>
<dbReference type="Pfam" id="PF26639">
    <property type="entry name" value="Het-6_barrel"/>
    <property type="match status" value="1"/>
</dbReference>
<dbReference type="PANTHER" id="PTHR24148:SF64">
    <property type="entry name" value="HETEROKARYON INCOMPATIBILITY DOMAIN-CONTAINING PROTEIN"/>
    <property type="match status" value="1"/>
</dbReference>
<organism evidence="2 3">
    <name type="scientific">Staphylotrichum tortipilum</name>
    <dbReference type="NCBI Taxonomy" id="2831512"/>
    <lineage>
        <taxon>Eukaryota</taxon>
        <taxon>Fungi</taxon>
        <taxon>Dikarya</taxon>
        <taxon>Ascomycota</taxon>
        <taxon>Pezizomycotina</taxon>
        <taxon>Sordariomycetes</taxon>
        <taxon>Sordariomycetidae</taxon>
        <taxon>Sordariales</taxon>
        <taxon>Chaetomiaceae</taxon>
        <taxon>Staphylotrichum</taxon>
    </lineage>
</organism>
<gene>
    <name evidence="2" type="ORF">C8A05DRAFT_17217</name>
</gene>
<keyword evidence="3" id="KW-1185">Reference proteome</keyword>
<dbReference type="Proteomes" id="UP001303889">
    <property type="component" value="Unassembled WGS sequence"/>
</dbReference>
<comment type="caution">
    <text evidence="2">The sequence shown here is derived from an EMBL/GenBank/DDBJ whole genome shotgun (WGS) entry which is preliminary data.</text>
</comment>
<reference evidence="2" key="2">
    <citation type="submission" date="2023-05" db="EMBL/GenBank/DDBJ databases">
        <authorList>
            <consortium name="Lawrence Berkeley National Laboratory"/>
            <person name="Steindorff A."/>
            <person name="Hensen N."/>
            <person name="Bonometti L."/>
            <person name="Westerberg I."/>
            <person name="Brannstrom I.O."/>
            <person name="Guillou S."/>
            <person name="Cros-Aarteil S."/>
            <person name="Calhoun S."/>
            <person name="Haridas S."/>
            <person name="Kuo A."/>
            <person name="Mondo S."/>
            <person name="Pangilinan J."/>
            <person name="Riley R."/>
            <person name="Labutti K."/>
            <person name="Andreopoulos B."/>
            <person name="Lipzen A."/>
            <person name="Chen C."/>
            <person name="Yanf M."/>
            <person name="Daum C."/>
            <person name="Ng V."/>
            <person name="Clum A."/>
            <person name="Ohm R."/>
            <person name="Martin F."/>
            <person name="Silar P."/>
            <person name="Natvig D."/>
            <person name="Lalanne C."/>
            <person name="Gautier V."/>
            <person name="Ament-Velasquez S.L."/>
            <person name="Kruys A."/>
            <person name="Hutchinson M.I."/>
            <person name="Powell A.J."/>
            <person name="Barry K."/>
            <person name="Miller A.N."/>
            <person name="Grigoriev I.V."/>
            <person name="Debuchy R."/>
            <person name="Gladieux P."/>
            <person name="Thoren M.H."/>
            <person name="Johannesson H."/>
        </authorList>
    </citation>
    <scope>NUCLEOTIDE SEQUENCE</scope>
    <source>
        <strain evidence="2">CBS 103.79</strain>
    </source>
</reference>
<feature type="domain" description="Heterokaryon incompatibility" evidence="1">
    <location>
        <begin position="225"/>
        <end position="419"/>
    </location>
</feature>